<dbReference type="AlphaFoldDB" id="A0AAV3RZJ5"/>
<organism evidence="1 2">
    <name type="scientific">Lithospermum erythrorhizon</name>
    <name type="common">Purple gromwell</name>
    <name type="synonym">Lithospermum officinale var. erythrorhizon</name>
    <dbReference type="NCBI Taxonomy" id="34254"/>
    <lineage>
        <taxon>Eukaryota</taxon>
        <taxon>Viridiplantae</taxon>
        <taxon>Streptophyta</taxon>
        <taxon>Embryophyta</taxon>
        <taxon>Tracheophyta</taxon>
        <taxon>Spermatophyta</taxon>
        <taxon>Magnoliopsida</taxon>
        <taxon>eudicotyledons</taxon>
        <taxon>Gunneridae</taxon>
        <taxon>Pentapetalae</taxon>
        <taxon>asterids</taxon>
        <taxon>lamiids</taxon>
        <taxon>Boraginales</taxon>
        <taxon>Boraginaceae</taxon>
        <taxon>Boraginoideae</taxon>
        <taxon>Lithospermeae</taxon>
        <taxon>Lithospermum</taxon>
    </lineage>
</organism>
<reference evidence="1 2" key="1">
    <citation type="submission" date="2024-01" db="EMBL/GenBank/DDBJ databases">
        <title>The complete chloroplast genome sequence of Lithospermum erythrorhizon: insights into the phylogenetic relationship among Boraginaceae species and the maternal lineages of purple gromwells.</title>
        <authorList>
            <person name="Okada T."/>
            <person name="Watanabe K."/>
        </authorList>
    </citation>
    <scope>NUCLEOTIDE SEQUENCE [LARGE SCALE GENOMIC DNA]</scope>
</reference>
<protein>
    <submittedName>
        <fullName evidence="1">Uncharacterized protein</fullName>
    </submittedName>
</protein>
<evidence type="ECO:0000313" key="2">
    <source>
        <dbReference type="Proteomes" id="UP001454036"/>
    </source>
</evidence>
<sequence>MIEMISAKQGQEEPVTDFFNRAHGMELSIVANKGKGTGTSTATLYKAKVEDVEFEEPCNLYKAKVEDVSRFTCHNFQVNEVLLQNQKNTRRY</sequence>
<proteinExistence type="predicted"/>
<gene>
    <name evidence="1" type="ORF">LIER_34449</name>
</gene>
<name>A0AAV3RZJ5_LITER</name>
<dbReference type="EMBL" id="BAABME010014423">
    <property type="protein sequence ID" value="GAA0187161.1"/>
    <property type="molecule type" value="Genomic_DNA"/>
</dbReference>
<evidence type="ECO:0000313" key="1">
    <source>
        <dbReference type="EMBL" id="GAA0187161.1"/>
    </source>
</evidence>
<keyword evidence="2" id="KW-1185">Reference proteome</keyword>
<accession>A0AAV3RZJ5</accession>
<comment type="caution">
    <text evidence="1">The sequence shown here is derived from an EMBL/GenBank/DDBJ whole genome shotgun (WGS) entry which is preliminary data.</text>
</comment>
<dbReference type="Proteomes" id="UP001454036">
    <property type="component" value="Unassembled WGS sequence"/>
</dbReference>